<name>A0A8S1D4P2_9INSE</name>
<accession>A0A8S1D4P2</accession>
<feature type="region of interest" description="Disordered" evidence="7">
    <location>
        <begin position="554"/>
        <end position="590"/>
    </location>
</feature>
<feature type="compositionally biased region" description="Basic and acidic residues" evidence="7">
    <location>
        <begin position="184"/>
        <end position="197"/>
    </location>
</feature>
<proteinExistence type="inferred from homology"/>
<keyword evidence="11" id="KW-1185">Reference proteome</keyword>
<evidence type="ECO:0000256" key="6">
    <source>
        <dbReference type="RuleBase" id="RU366025"/>
    </source>
</evidence>
<dbReference type="InterPro" id="IPR028889">
    <property type="entry name" value="USP"/>
</dbReference>
<feature type="compositionally biased region" description="Acidic residues" evidence="7">
    <location>
        <begin position="468"/>
        <end position="477"/>
    </location>
</feature>
<evidence type="ECO:0000313" key="10">
    <source>
        <dbReference type="EMBL" id="CAB3374837.1"/>
    </source>
</evidence>
<evidence type="ECO:0000256" key="2">
    <source>
        <dbReference type="ARBA" id="ARBA00022723"/>
    </source>
</evidence>
<feature type="compositionally biased region" description="Basic residues" evidence="7">
    <location>
        <begin position="440"/>
        <end position="458"/>
    </location>
</feature>
<evidence type="ECO:0000256" key="3">
    <source>
        <dbReference type="ARBA" id="ARBA00022771"/>
    </source>
</evidence>
<dbReference type="EC" id="3.4.19.12" evidence="6"/>
<feature type="region of interest" description="Disordered" evidence="7">
    <location>
        <begin position="1"/>
        <end position="23"/>
    </location>
</feature>
<dbReference type="PROSITE" id="PS50235">
    <property type="entry name" value="USP_3"/>
    <property type="match status" value="1"/>
</dbReference>
<keyword evidence="6" id="KW-0788">Thiol protease</keyword>
<dbReference type="PANTHER" id="PTHR24006:SF781">
    <property type="entry name" value="LD34905P"/>
    <property type="match status" value="1"/>
</dbReference>
<dbReference type="GO" id="GO:0008270">
    <property type="term" value="F:zinc ion binding"/>
    <property type="evidence" value="ECO:0007669"/>
    <property type="project" value="UniProtKB-KW"/>
</dbReference>
<sequence>MTKTRVDSAESTESSEDDSQTASKGCSHISKAVMINVLRKQFQGSNFKIVPSPNSFRSRAIPPTTVKPHNSDVKGCKECKMSGTIKKGDDTWICLRCGTVACGDPSDTSSHIIKHFSLPRSDPHVVAVNVENWTCWCYKCNSAVDSNSTKLLQQATEFLKKNFRPSSLVEEATTNGTSALTNGTKDEKPGEPERSYDKSHKEFNCVKGLANLGNTCFFNSVVQCLAHTPGLPTLLSESQEGEKFSLPGFPADKEKPALPPLEGTLEPPGFVTKELARTFEQMQEGSQASTVNPKSLLNALNQKAPHLAGTGDQEDSHELLRTLMESVRSEELRRYQGQILDAIGVSRKDDPANVDEAKKYMGKVYSNMASKLYLRPDHLFQGQLISILQCQECLTTSCVPETFLDISLPVVSQRQPPFVRCQSKTPADAESPSKDVPSKHQLKKARNSSRRGKGKKAKANQQKHNNEVDDADVEDNESQEKSVETDSASNQKDDSDEAVDGDEEESGDEKEDEGKENGKKSSENLANGDADGEKSSSDEKNCIDELEQLKLSDNETGACALADPETPKEGRDSVGRDNHSAEDDDNSRWSTTMMPRITNCDAKCDSTLNTCLNQFVAIELLTGNNKVGCETCTKRAGKSAGGKTVCTNFTKQLLISAPPAILTLHLKRFEVCGARFRKVIKIVTFPLILNLASFCSVKCLGLPTMRRNQTKVLYSLYGVVVHHGGLSGGHYVAYVKAQKPPSADDIRKRFMLSNNANQGLNAEEWNDDETPEPPAGK</sequence>
<evidence type="ECO:0000313" key="11">
    <source>
        <dbReference type="Proteomes" id="UP000494165"/>
    </source>
</evidence>
<keyword evidence="6" id="KW-0645">Protease</keyword>
<dbReference type="InterPro" id="IPR050164">
    <property type="entry name" value="Peptidase_C19"/>
</dbReference>
<feature type="region of interest" description="Disordered" evidence="7">
    <location>
        <begin position="757"/>
        <end position="777"/>
    </location>
</feature>
<feature type="domain" description="USP" evidence="8">
    <location>
        <begin position="207"/>
        <end position="777"/>
    </location>
</feature>
<dbReference type="Gene3D" id="3.90.70.10">
    <property type="entry name" value="Cysteine proteinases"/>
    <property type="match status" value="2"/>
</dbReference>
<dbReference type="GO" id="GO:0006508">
    <property type="term" value="P:proteolysis"/>
    <property type="evidence" value="ECO:0007669"/>
    <property type="project" value="UniProtKB-KW"/>
</dbReference>
<dbReference type="AlphaFoldDB" id="A0A8S1D4P2"/>
<keyword evidence="6" id="KW-0833">Ubl conjugation pathway</keyword>
<dbReference type="Gene3D" id="3.30.40.10">
    <property type="entry name" value="Zinc/RING finger domain, C3HC4 (zinc finger)"/>
    <property type="match status" value="1"/>
</dbReference>
<reference evidence="10 11" key="1">
    <citation type="submission" date="2020-04" db="EMBL/GenBank/DDBJ databases">
        <authorList>
            <person name="Alioto T."/>
            <person name="Alioto T."/>
            <person name="Gomez Garrido J."/>
        </authorList>
    </citation>
    <scope>NUCLEOTIDE SEQUENCE [LARGE SCALE GENOMIC DNA]</scope>
</reference>
<feature type="compositionally biased region" description="Basic and acidic residues" evidence="7">
    <location>
        <begin position="512"/>
        <end position="522"/>
    </location>
</feature>
<dbReference type="GO" id="GO:0004843">
    <property type="term" value="F:cysteine-type deubiquitinase activity"/>
    <property type="evidence" value="ECO:0007669"/>
    <property type="project" value="UniProtKB-UniRule"/>
</dbReference>
<dbReference type="OrthoDB" id="2020758at2759"/>
<protein>
    <recommendedName>
        <fullName evidence="6">Ubiquitin carboxyl-terminal hydrolase</fullName>
        <ecNumber evidence="6">3.4.19.12</ecNumber>
    </recommendedName>
</protein>
<dbReference type="Pfam" id="PF02148">
    <property type="entry name" value="zf-UBP"/>
    <property type="match status" value="1"/>
</dbReference>
<evidence type="ECO:0000256" key="4">
    <source>
        <dbReference type="ARBA" id="ARBA00022833"/>
    </source>
</evidence>
<dbReference type="Proteomes" id="UP000494165">
    <property type="component" value="Unassembled WGS sequence"/>
</dbReference>
<feature type="region of interest" description="Disordered" evidence="7">
    <location>
        <begin position="419"/>
        <end position="539"/>
    </location>
</feature>
<feature type="compositionally biased region" description="Basic and acidic residues" evidence="7">
    <location>
        <begin position="565"/>
        <end position="581"/>
    </location>
</feature>
<dbReference type="PROSITE" id="PS50271">
    <property type="entry name" value="ZF_UBP"/>
    <property type="match status" value="1"/>
</dbReference>
<dbReference type="PANTHER" id="PTHR24006">
    <property type="entry name" value="UBIQUITIN CARBOXYL-TERMINAL HYDROLASE"/>
    <property type="match status" value="1"/>
</dbReference>
<feature type="region of interest" description="Disordered" evidence="7">
    <location>
        <begin position="170"/>
        <end position="197"/>
    </location>
</feature>
<dbReference type="GO" id="GO:0005634">
    <property type="term" value="C:nucleus"/>
    <property type="evidence" value="ECO:0007669"/>
    <property type="project" value="TreeGrafter"/>
</dbReference>
<dbReference type="GO" id="GO:0005829">
    <property type="term" value="C:cytosol"/>
    <property type="evidence" value="ECO:0007669"/>
    <property type="project" value="TreeGrafter"/>
</dbReference>
<evidence type="ECO:0000259" key="9">
    <source>
        <dbReference type="PROSITE" id="PS50271"/>
    </source>
</evidence>
<organism evidence="10 11">
    <name type="scientific">Cloeon dipterum</name>
    <dbReference type="NCBI Taxonomy" id="197152"/>
    <lineage>
        <taxon>Eukaryota</taxon>
        <taxon>Metazoa</taxon>
        <taxon>Ecdysozoa</taxon>
        <taxon>Arthropoda</taxon>
        <taxon>Hexapoda</taxon>
        <taxon>Insecta</taxon>
        <taxon>Pterygota</taxon>
        <taxon>Palaeoptera</taxon>
        <taxon>Ephemeroptera</taxon>
        <taxon>Pisciforma</taxon>
        <taxon>Baetidae</taxon>
        <taxon>Cloeon</taxon>
    </lineage>
</organism>
<keyword evidence="4" id="KW-0862">Zinc</keyword>
<dbReference type="InterPro" id="IPR038765">
    <property type="entry name" value="Papain-like_cys_pep_sf"/>
</dbReference>
<dbReference type="SUPFAM" id="SSF57850">
    <property type="entry name" value="RING/U-box"/>
    <property type="match status" value="1"/>
</dbReference>
<evidence type="ECO:0000256" key="1">
    <source>
        <dbReference type="ARBA" id="ARBA00009085"/>
    </source>
</evidence>
<feature type="domain" description="UBP-type" evidence="9">
    <location>
        <begin position="24"/>
        <end position="163"/>
    </location>
</feature>
<comment type="caution">
    <text evidence="10">The sequence shown here is derived from an EMBL/GenBank/DDBJ whole genome shotgun (WGS) entry which is preliminary data.</text>
</comment>
<feature type="compositionally biased region" description="Polar residues" evidence="7">
    <location>
        <begin position="172"/>
        <end position="183"/>
    </location>
</feature>
<evidence type="ECO:0000259" key="8">
    <source>
        <dbReference type="PROSITE" id="PS50235"/>
    </source>
</evidence>
<keyword evidence="3 5" id="KW-0863">Zinc-finger</keyword>
<dbReference type="PROSITE" id="PS00973">
    <property type="entry name" value="USP_2"/>
    <property type="match status" value="1"/>
</dbReference>
<dbReference type="InterPro" id="IPR013083">
    <property type="entry name" value="Znf_RING/FYVE/PHD"/>
</dbReference>
<keyword evidence="2" id="KW-0479">Metal-binding</keyword>
<dbReference type="SMART" id="SM00290">
    <property type="entry name" value="ZnF_UBP"/>
    <property type="match status" value="1"/>
</dbReference>
<dbReference type="GO" id="GO:0016579">
    <property type="term" value="P:protein deubiquitination"/>
    <property type="evidence" value="ECO:0007669"/>
    <property type="project" value="InterPro"/>
</dbReference>
<keyword evidence="6" id="KW-0378">Hydrolase</keyword>
<gene>
    <name evidence="10" type="ORF">CLODIP_2_CD00785</name>
</gene>
<dbReference type="Pfam" id="PF00443">
    <property type="entry name" value="UCH"/>
    <property type="match status" value="1"/>
</dbReference>
<feature type="compositionally biased region" description="Acidic residues" evidence="7">
    <location>
        <begin position="494"/>
        <end position="511"/>
    </location>
</feature>
<dbReference type="InterPro" id="IPR001607">
    <property type="entry name" value="Znf_UBP"/>
</dbReference>
<comment type="similarity">
    <text evidence="1 6">Belongs to the peptidase C19 family.</text>
</comment>
<dbReference type="InterPro" id="IPR018200">
    <property type="entry name" value="USP_CS"/>
</dbReference>
<evidence type="ECO:0000256" key="7">
    <source>
        <dbReference type="SAM" id="MobiDB-lite"/>
    </source>
</evidence>
<evidence type="ECO:0000256" key="5">
    <source>
        <dbReference type="PROSITE-ProRule" id="PRU00502"/>
    </source>
</evidence>
<dbReference type="PROSITE" id="PS00972">
    <property type="entry name" value="USP_1"/>
    <property type="match status" value="1"/>
</dbReference>
<dbReference type="EMBL" id="CADEPI010000104">
    <property type="protein sequence ID" value="CAB3374837.1"/>
    <property type="molecule type" value="Genomic_DNA"/>
</dbReference>
<dbReference type="InterPro" id="IPR001394">
    <property type="entry name" value="Peptidase_C19_UCH"/>
</dbReference>
<dbReference type="SUPFAM" id="SSF54001">
    <property type="entry name" value="Cysteine proteinases"/>
    <property type="match status" value="1"/>
</dbReference>
<comment type="catalytic activity">
    <reaction evidence="6">
        <text>Thiol-dependent hydrolysis of ester, thioester, amide, peptide and isopeptide bonds formed by the C-terminal Gly of ubiquitin (a 76-residue protein attached to proteins as an intracellular targeting signal).</text>
        <dbReference type="EC" id="3.4.19.12"/>
    </reaction>
</comment>